<organism evidence="2 3">
    <name type="scientific">Halolactibacillus halophilus</name>
    <dbReference type="NCBI Taxonomy" id="306540"/>
    <lineage>
        <taxon>Bacteria</taxon>
        <taxon>Bacillati</taxon>
        <taxon>Bacillota</taxon>
        <taxon>Bacilli</taxon>
        <taxon>Bacillales</taxon>
        <taxon>Bacillaceae</taxon>
        <taxon>Halolactibacillus</taxon>
    </lineage>
</organism>
<dbReference type="Proteomes" id="UP000242243">
    <property type="component" value="Unassembled WGS sequence"/>
</dbReference>
<evidence type="ECO:0000313" key="4">
    <source>
        <dbReference type="Proteomes" id="UP000321547"/>
    </source>
</evidence>
<dbReference type="EMBL" id="FOXC01000004">
    <property type="protein sequence ID" value="SFP04644.1"/>
    <property type="molecule type" value="Genomic_DNA"/>
</dbReference>
<dbReference type="EMBL" id="BJWI01000004">
    <property type="protein sequence ID" value="GEM01013.1"/>
    <property type="molecule type" value="Genomic_DNA"/>
</dbReference>
<keyword evidence="4" id="KW-1185">Reference proteome</keyword>
<proteinExistence type="predicted"/>
<evidence type="ECO:0000313" key="1">
    <source>
        <dbReference type="EMBL" id="GEM01013.1"/>
    </source>
</evidence>
<dbReference type="AlphaFoldDB" id="A0A1I5M4W3"/>
<reference evidence="2 3" key="1">
    <citation type="submission" date="2016-10" db="EMBL/GenBank/DDBJ databases">
        <authorList>
            <person name="de Groot N.N."/>
        </authorList>
    </citation>
    <scope>NUCLEOTIDE SEQUENCE [LARGE SCALE GENOMIC DNA]</scope>
    <source>
        <strain evidence="2 3">DSM 17073</strain>
    </source>
</reference>
<reference evidence="1 4" key="2">
    <citation type="submission" date="2019-07" db="EMBL/GenBank/DDBJ databases">
        <title>Whole genome shotgun sequence of Halolactibacillus halophilus NBRC 100868.</title>
        <authorList>
            <person name="Hosoyama A."/>
            <person name="Uohara A."/>
            <person name="Ohji S."/>
            <person name="Ichikawa N."/>
        </authorList>
    </citation>
    <scope>NUCLEOTIDE SEQUENCE [LARGE SCALE GENOMIC DNA]</scope>
    <source>
        <strain evidence="1 4">NBRC 100868</strain>
    </source>
</reference>
<dbReference type="Proteomes" id="UP000321547">
    <property type="component" value="Unassembled WGS sequence"/>
</dbReference>
<dbReference type="STRING" id="306540.SAMN05421839_10431"/>
<evidence type="ECO:0000313" key="2">
    <source>
        <dbReference type="EMBL" id="SFP04644.1"/>
    </source>
</evidence>
<name>A0A1I5M4W3_9BACI</name>
<evidence type="ECO:0000313" key="3">
    <source>
        <dbReference type="Proteomes" id="UP000242243"/>
    </source>
</evidence>
<accession>A0A1I5M4W3</accession>
<protein>
    <submittedName>
        <fullName evidence="2">Uncharacterized protein</fullName>
    </submittedName>
</protein>
<dbReference type="RefSeq" id="WP_159430092.1">
    <property type="nucleotide sequence ID" value="NZ_BJWI01000004.1"/>
</dbReference>
<gene>
    <name evidence="1" type="ORF">HHA03_05450</name>
    <name evidence="2" type="ORF">SAMN05421839_10431</name>
</gene>
<sequence>MEKRVHRLWDENKYDKKQPSQVFDISDVYVFTSPSIDVLLRHNQT</sequence>